<dbReference type="InterPro" id="IPR036770">
    <property type="entry name" value="Ankyrin_rpt-contain_sf"/>
</dbReference>
<dbReference type="PANTHER" id="PTHR23206">
    <property type="entry name" value="MASK PROTEIN"/>
    <property type="match status" value="1"/>
</dbReference>
<dbReference type="GO" id="GO:0045087">
    <property type="term" value="P:innate immune response"/>
    <property type="evidence" value="ECO:0007669"/>
    <property type="project" value="TreeGrafter"/>
</dbReference>
<reference evidence="4" key="1">
    <citation type="submission" date="2023-03" db="EMBL/GenBank/DDBJ databases">
        <authorList>
            <person name="Steffen K."/>
            <person name="Cardenas P."/>
        </authorList>
    </citation>
    <scope>NUCLEOTIDE SEQUENCE</scope>
</reference>
<dbReference type="GO" id="GO:0005737">
    <property type="term" value="C:cytoplasm"/>
    <property type="evidence" value="ECO:0007669"/>
    <property type="project" value="TreeGrafter"/>
</dbReference>
<dbReference type="PANTHER" id="PTHR23206:SF7">
    <property type="entry name" value="PROTEIN KINASE DOMAIN-CONTAINING PROTEIN"/>
    <property type="match status" value="1"/>
</dbReference>
<sequence length="69" mass="7342">GHVEVVRLLLKAGAAVFIPDKCRKTPLYSASIRGHRAVVELLLENGADVSICNEDGLSPLFVASQEGPL</sequence>
<dbReference type="EMBL" id="CASHTH010004305">
    <property type="protein sequence ID" value="CAI8055791.1"/>
    <property type="molecule type" value="Genomic_DNA"/>
</dbReference>
<evidence type="ECO:0000256" key="1">
    <source>
        <dbReference type="ARBA" id="ARBA00022737"/>
    </source>
</evidence>
<proteinExistence type="predicted"/>
<dbReference type="Proteomes" id="UP001174909">
    <property type="component" value="Unassembled WGS sequence"/>
</dbReference>
<dbReference type="Pfam" id="PF12796">
    <property type="entry name" value="Ank_2"/>
    <property type="match status" value="1"/>
</dbReference>
<dbReference type="SMART" id="SM00248">
    <property type="entry name" value="ANK"/>
    <property type="match status" value="1"/>
</dbReference>
<feature type="repeat" description="ANK" evidence="3">
    <location>
        <begin position="22"/>
        <end position="54"/>
    </location>
</feature>
<feature type="repeat" description="ANK" evidence="3">
    <location>
        <begin position="1"/>
        <end position="21"/>
    </location>
</feature>
<dbReference type="PROSITE" id="PS50088">
    <property type="entry name" value="ANK_REPEAT"/>
    <property type="match status" value="2"/>
</dbReference>
<evidence type="ECO:0000256" key="3">
    <source>
        <dbReference type="PROSITE-ProRule" id="PRU00023"/>
    </source>
</evidence>
<dbReference type="AlphaFoldDB" id="A0AA35TZB3"/>
<evidence type="ECO:0000313" key="5">
    <source>
        <dbReference type="Proteomes" id="UP001174909"/>
    </source>
</evidence>
<organism evidence="4 5">
    <name type="scientific">Geodia barretti</name>
    <name type="common">Barrett's horny sponge</name>
    <dbReference type="NCBI Taxonomy" id="519541"/>
    <lineage>
        <taxon>Eukaryota</taxon>
        <taxon>Metazoa</taxon>
        <taxon>Porifera</taxon>
        <taxon>Demospongiae</taxon>
        <taxon>Heteroscleromorpha</taxon>
        <taxon>Tetractinellida</taxon>
        <taxon>Astrophorina</taxon>
        <taxon>Geodiidae</taxon>
        <taxon>Geodia</taxon>
    </lineage>
</organism>
<evidence type="ECO:0000313" key="4">
    <source>
        <dbReference type="EMBL" id="CAI8055791.1"/>
    </source>
</evidence>
<feature type="non-terminal residue" evidence="4">
    <location>
        <position position="69"/>
    </location>
</feature>
<gene>
    <name evidence="4" type="ORF">GBAR_LOCUS30427</name>
</gene>
<accession>A0AA35TZB3</accession>
<evidence type="ECO:0000256" key="2">
    <source>
        <dbReference type="ARBA" id="ARBA00023043"/>
    </source>
</evidence>
<keyword evidence="2 3" id="KW-0040">ANK repeat</keyword>
<keyword evidence="5" id="KW-1185">Reference proteome</keyword>
<name>A0AA35TZB3_GEOBA</name>
<dbReference type="InterPro" id="IPR051631">
    <property type="entry name" value="Ankyrin-KH/SAM_domain"/>
</dbReference>
<dbReference type="InterPro" id="IPR002110">
    <property type="entry name" value="Ankyrin_rpt"/>
</dbReference>
<dbReference type="PROSITE" id="PS50297">
    <property type="entry name" value="ANK_REP_REGION"/>
    <property type="match status" value="1"/>
</dbReference>
<keyword evidence="1" id="KW-0677">Repeat</keyword>
<dbReference type="SUPFAM" id="SSF48403">
    <property type="entry name" value="Ankyrin repeat"/>
    <property type="match status" value="1"/>
</dbReference>
<protein>
    <submittedName>
        <fullName evidence="4">Protein TANC2</fullName>
    </submittedName>
</protein>
<comment type="caution">
    <text evidence="4">The sequence shown here is derived from an EMBL/GenBank/DDBJ whole genome shotgun (WGS) entry which is preliminary data.</text>
</comment>
<dbReference type="Gene3D" id="1.25.40.20">
    <property type="entry name" value="Ankyrin repeat-containing domain"/>
    <property type="match status" value="1"/>
</dbReference>